<evidence type="ECO:0000313" key="1">
    <source>
        <dbReference type="EMBL" id="MVA76396.1"/>
    </source>
</evidence>
<sequence>MHPVEQGLAAVVALLTARGADGRTCWVGVDGLGASGKTTFTGRLAAALPGAVVVHVDGFARPGAPTWDHQLFSEQVLEPLLAGRPARWTEWDPYTGRPGQDRTAEPGRPVLVEGVSATDRRVPVPWDVTVWVETPAEVRAARARARDGEQVWRERWLAEWIPSEQAYLREQRPDLRADVVVAGG</sequence>
<accession>A0A6A9UTY5</accession>
<dbReference type="Gene3D" id="3.40.50.300">
    <property type="entry name" value="P-loop containing nucleotide triphosphate hydrolases"/>
    <property type="match status" value="1"/>
</dbReference>
<organism evidence="1 2">
    <name type="scientific">Auraticoccus cholistanensis</name>
    <dbReference type="NCBI Taxonomy" id="2656650"/>
    <lineage>
        <taxon>Bacteria</taxon>
        <taxon>Bacillati</taxon>
        <taxon>Actinomycetota</taxon>
        <taxon>Actinomycetes</taxon>
        <taxon>Propionibacteriales</taxon>
        <taxon>Propionibacteriaceae</taxon>
        <taxon>Auraticoccus</taxon>
    </lineage>
</organism>
<evidence type="ECO:0008006" key="3">
    <source>
        <dbReference type="Google" id="ProtNLM"/>
    </source>
</evidence>
<protein>
    <recommendedName>
        <fullName evidence="3">Uridine kinase</fullName>
    </recommendedName>
</protein>
<reference evidence="1 2" key="1">
    <citation type="submission" date="2019-12" db="EMBL/GenBank/DDBJ databases">
        <title>Auraticoccus cholistani sp. nov., an actinomycete isolated from soil of Cholistan desert.</title>
        <authorList>
            <person name="Cheema M.T."/>
        </authorList>
    </citation>
    <scope>NUCLEOTIDE SEQUENCE [LARGE SCALE GENOMIC DNA]</scope>
    <source>
        <strain evidence="1 2">F435</strain>
    </source>
</reference>
<dbReference type="InterPro" id="IPR027417">
    <property type="entry name" value="P-loop_NTPase"/>
</dbReference>
<comment type="caution">
    <text evidence="1">The sequence shown here is derived from an EMBL/GenBank/DDBJ whole genome shotgun (WGS) entry which is preliminary data.</text>
</comment>
<dbReference type="RefSeq" id="WP_156609961.1">
    <property type="nucleotide sequence ID" value="NZ_WPCU01000006.1"/>
</dbReference>
<dbReference type="Proteomes" id="UP000435304">
    <property type="component" value="Unassembled WGS sequence"/>
</dbReference>
<dbReference type="SUPFAM" id="SSF52540">
    <property type="entry name" value="P-loop containing nucleoside triphosphate hydrolases"/>
    <property type="match status" value="1"/>
</dbReference>
<evidence type="ECO:0000313" key="2">
    <source>
        <dbReference type="Proteomes" id="UP000435304"/>
    </source>
</evidence>
<dbReference type="EMBL" id="WPCU01000006">
    <property type="protein sequence ID" value="MVA76396.1"/>
    <property type="molecule type" value="Genomic_DNA"/>
</dbReference>
<gene>
    <name evidence="1" type="ORF">GC722_10225</name>
</gene>
<keyword evidence="2" id="KW-1185">Reference proteome</keyword>
<name>A0A6A9UTY5_9ACTN</name>
<proteinExistence type="predicted"/>
<dbReference type="AlphaFoldDB" id="A0A6A9UTY5"/>